<feature type="binding site" evidence="3">
    <location>
        <position position="56"/>
    </location>
    <ligand>
        <name>Mg(2+)</name>
        <dbReference type="ChEBI" id="CHEBI:18420"/>
    </ligand>
</feature>
<evidence type="ECO:0000313" key="6">
    <source>
        <dbReference type="Proteomes" id="UP000219285"/>
    </source>
</evidence>
<sequence>MHYKRPESVLVVLYDQNHRVLLLQRQDDPLFWQSVTGSMEAGERPIETAYREVAEETGIQLSTEVAAIKDCQRVNRFVIRPRWRYRYPPDTLYNTEHVFSAKIDSTTPLLLTEHLAYEWLPAADAVKRLWSASNRQAVEEFVPGAI</sequence>
<keyword evidence="1 5" id="KW-0378">Hydrolase</keyword>
<dbReference type="InterPro" id="IPR003564">
    <property type="entry name" value="DHNTPase"/>
</dbReference>
<dbReference type="Gene3D" id="3.90.79.10">
    <property type="entry name" value="Nucleoside Triphosphate Pyrophosphohydrolase"/>
    <property type="match status" value="1"/>
</dbReference>
<dbReference type="PROSITE" id="PS00893">
    <property type="entry name" value="NUDIX_BOX"/>
    <property type="match status" value="1"/>
</dbReference>
<protein>
    <submittedName>
        <fullName evidence="5">Dihydroneopterin triphosphate diphosphatase</fullName>
        <ecNumber evidence="5">3.6.1.67</ecNumber>
    </submittedName>
</protein>
<feature type="domain" description="Nudix hydrolase" evidence="4">
    <location>
        <begin position="4"/>
        <end position="142"/>
    </location>
</feature>
<dbReference type="InterPro" id="IPR020084">
    <property type="entry name" value="NUDIX_hydrolase_CS"/>
</dbReference>
<dbReference type="EMBL" id="CP052766">
    <property type="protein sequence ID" value="QJR79826.1"/>
    <property type="molecule type" value="Genomic_DNA"/>
</dbReference>
<organism evidence="5 6">
    <name type="scientific">Alteromonas pelagimontana</name>
    <dbReference type="NCBI Taxonomy" id="1858656"/>
    <lineage>
        <taxon>Bacteria</taxon>
        <taxon>Pseudomonadati</taxon>
        <taxon>Pseudomonadota</taxon>
        <taxon>Gammaproteobacteria</taxon>
        <taxon>Alteromonadales</taxon>
        <taxon>Alteromonadaceae</taxon>
        <taxon>Alteromonas/Salinimonas group</taxon>
        <taxon>Alteromonas</taxon>
    </lineage>
</organism>
<feature type="binding site" evidence="2">
    <location>
        <position position="25"/>
    </location>
    <ligand>
        <name>substrate</name>
    </ligand>
</feature>
<gene>
    <name evidence="5" type="primary">nudB</name>
    <name evidence="5" type="ORF">CA267_003020</name>
</gene>
<dbReference type="CDD" id="cd04664">
    <property type="entry name" value="NUDIX_DHNTPase_like"/>
    <property type="match status" value="1"/>
</dbReference>
<dbReference type="PANTHER" id="PTHR21340">
    <property type="entry name" value="DIADENOSINE 5,5-P1,P4-TETRAPHOSPHATE PYROPHOSPHOHYDROLASE MUTT"/>
    <property type="match status" value="1"/>
</dbReference>
<feature type="binding site" evidence="2">
    <location>
        <position position="4"/>
    </location>
    <ligand>
        <name>substrate</name>
    </ligand>
</feature>
<reference evidence="6" key="1">
    <citation type="submission" date="2014-12" db="EMBL/GenBank/DDBJ databases">
        <title>Complete genome sequence of a multi-drug resistant Klebsiella pneumoniae.</title>
        <authorList>
            <person name="Hua X."/>
            <person name="Chen Q."/>
            <person name="Li X."/>
            <person name="Feng Y."/>
            <person name="Ruan Z."/>
            <person name="Yu Y."/>
        </authorList>
    </citation>
    <scope>NUCLEOTIDE SEQUENCE [LARGE SCALE GENOMIC DNA]</scope>
    <source>
        <strain evidence="6">5.12</strain>
    </source>
</reference>
<dbReference type="KEGG" id="apel:CA267_003020"/>
<dbReference type="AlphaFoldDB" id="A0A6M4MCF4"/>
<dbReference type="OrthoDB" id="7066556at2"/>
<evidence type="ECO:0000256" key="3">
    <source>
        <dbReference type="PIRSR" id="PIRSR603564-2"/>
    </source>
</evidence>
<evidence type="ECO:0000313" key="5">
    <source>
        <dbReference type="EMBL" id="QJR79826.1"/>
    </source>
</evidence>
<feature type="binding site" evidence="2">
    <location>
        <position position="131"/>
    </location>
    <ligand>
        <name>substrate</name>
    </ligand>
</feature>
<dbReference type="Pfam" id="PF00293">
    <property type="entry name" value="NUDIX"/>
    <property type="match status" value="1"/>
</dbReference>
<keyword evidence="6" id="KW-1185">Reference proteome</keyword>
<dbReference type="GO" id="GO:0006754">
    <property type="term" value="P:ATP biosynthetic process"/>
    <property type="evidence" value="ECO:0007669"/>
    <property type="project" value="TreeGrafter"/>
</dbReference>
<evidence type="ECO:0000259" key="4">
    <source>
        <dbReference type="PROSITE" id="PS51462"/>
    </source>
</evidence>
<dbReference type="EC" id="3.6.1.67" evidence="5"/>
<keyword evidence="3" id="KW-0479">Metal-binding</keyword>
<feature type="binding site" evidence="3">
    <location>
        <position position="52"/>
    </location>
    <ligand>
        <name>Mg(2+)</name>
        <dbReference type="ChEBI" id="CHEBI:18420"/>
    </ligand>
</feature>
<dbReference type="Proteomes" id="UP000219285">
    <property type="component" value="Chromosome"/>
</dbReference>
<dbReference type="InterPro" id="IPR051325">
    <property type="entry name" value="Nudix_hydrolase_domain"/>
</dbReference>
<comment type="cofactor">
    <cofactor evidence="3">
        <name>Mg(2+)</name>
        <dbReference type="ChEBI" id="CHEBI:18420"/>
    </cofactor>
    <text evidence="3">Binds 1 Mg(2+) ion per subunit.</text>
</comment>
<dbReference type="SUPFAM" id="SSF55811">
    <property type="entry name" value="Nudix"/>
    <property type="match status" value="1"/>
</dbReference>
<dbReference type="InterPro" id="IPR000086">
    <property type="entry name" value="NUDIX_hydrolase_dom"/>
</dbReference>
<dbReference type="RefSeq" id="WP_075608857.1">
    <property type="nucleotide sequence ID" value="NZ_CP052766.1"/>
</dbReference>
<dbReference type="GO" id="GO:0008828">
    <property type="term" value="F:dATP diphosphatase activity"/>
    <property type="evidence" value="ECO:0007669"/>
    <property type="project" value="InterPro"/>
</dbReference>
<accession>A0A6M4MCF4</accession>
<feature type="binding site" evidence="3">
    <location>
        <position position="113"/>
    </location>
    <ligand>
        <name>Mg(2+)</name>
        <dbReference type="ChEBI" id="CHEBI:18420"/>
    </ligand>
</feature>
<dbReference type="GO" id="GO:0046656">
    <property type="term" value="P:folic acid biosynthetic process"/>
    <property type="evidence" value="ECO:0007669"/>
    <property type="project" value="InterPro"/>
</dbReference>
<dbReference type="PANTHER" id="PTHR21340:SF0">
    <property type="entry name" value="BIS(5'-NUCLEOSYL)-TETRAPHOSPHATASE [ASYMMETRICAL]"/>
    <property type="match status" value="1"/>
</dbReference>
<dbReference type="GO" id="GO:0006167">
    <property type="term" value="P:AMP biosynthetic process"/>
    <property type="evidence" value="ECO:0007669"/>
    <property type="project" value="TreeGrafter"/>
</dbReference>
<proteinExistence type="predicted"/>
<dbReference type="GO" id="GO:0019177">
    <property type="term" value="F:dihydroneopterin triphosphate pyrophosphohydrolase activity"/>
    <property type="evidence" value="ECO:0007669"/>
    <property type="project" value="UniProtKB-EC"/>
</dbReference>
<name>A0A6M4MCF4_9ALTE</name>
<dbReference type="GO" id="GO:0004081">
    <property type="term" value="F:bis(5'-nucleosyl)-tetraphosphatase (asymmetrical) activity"/>
    <property type="evidence" value="ECO:0007669"/>
    <property type="project" value="TreeGrafter"/>
</dbReference>
<dbReference type="NCBIfam" id="NF006961">
    <property type="entry name" value="PRK09438.1"/>
    <property type="match status" value="1"/>
</dbReference>
<dbReference type="GO" id="GO:0046872">
    <property type="term" value="F:metal ion binding"/>
    <property type="evidence" value="ECO:0007669"/>
    <property type="project" value="UniProtKB-KW"/>
</dbReference>
<feature type="binding site" evidence="2">
    <location>
        <position position="36"/>
    </location>
    <ligand>
        <name>substrate</name>
    </ligand>
</feature>
<evidence type="ECO:0000256" key="1">
    <source>
        <dbReference type="ARBA" id="ARBA00022801"/>
    </source>
</evidence>
<keyword evidence="3" id="KW-0460">Magnesium</keyword>
<dbReference type="PROSITE" id="PS51462">
    <property type="entry name" value="NUDIX"/>
    <property type="match status" value="1"/>
</dbReference>
<evidence type="ECO:0000256" key="2">
    <source>
        <dbReference type="PIRSR" id="PIRSR603564-1"/>
    </source>
</evidence>
<reference evidence="5 6" key="2">
    <citation type="submission" date="2020-04" db="EMBL/GenBank/DDBJ databases">
        <title>Complete genome sequence of Alteromonas pelagimontana 5.12T.</title>
        <authorList>
            <person name="Sinha R.K."/>
            <person name="Krishnan K.P."/>
            <person name="Kurian J.P."/>
        </authorList>
    </citation>
    <scope>NUCLEOTIDE SEQUENCE [LARGE SCALE GENOMIC DNA]</scope>
    <source>
        <strain evidence="5 6">5.12</strain>
    </source>
</reference>
<dbReference type="PRINTS" id="PR01404">
    <property type="entry name" value="NPPPHYDRLASE"/>
</dbReference>
<dbReference type="InterPro" id="IPR015797">
    <property type="entry name" value="NUDIX_hydrolase-like_dom_sf"/>
</dbReference>